<keyword evidence="4" id="KW-1185">Reference proteome</keyword>
<feature type="transmembrane region" description="Helical" evidence="2">
    <location>
        <begin position="31"/>
        <end position="53"/>
    </location>
</feature>
<keyword evidence="2" id="KW-1133">Transmembrane helix</keyword>
<accession>A0A285NH66</accession>
<reference evidence="3 4" key="1">
    <citation type="submission" date="2017-09" db="EMBL/GenBank/DDBJ databases">
        <authorList>
            <person name="Ehlers B."/>
            <person name="Leendertz F.H."/>
        </authorList>
    </citation>
    <scope>NUCLEOTIDE SEQUENCE [LARGE SCALE GENOMIC DNA]</scope>
    <source>
        <strain evidence="3 4">DSM 18289</strain>
    </source>
</reference>
<dbReference type="Proteomes" id="UP000219439">
    <property type="component" value="Unassembled WGS sequence"/>
</dbReference>
<feature type="region of interest" description="Disordered" evidence="1">
    <location>
        <begin position="1"/>
        <end position="21"/>
    </location>
</feature>
<keyword evidence="2" id="KW-0812">Transmembrane</keyword>
<evidence type="ECO:0000256" key="1">
    <source>
        <dbReference type="SAM" id="MobiDB-lite"/>
    </source>
</evidence>
<dbReference type="NCBIfam" id="NF041637">
    <property type="entry name" value="FGAM_small_mem"/>
    <property type="match status" value="1"/>
</dbReference>
<protein>
    <recommendedName>
        <fullName evidence="5">Aa3 type cytochrome c oxidase subunit IV</fullName>
    </recommendedName>
</protein>
<dbReference type="AlphaFoldDB" id="A0A285NH66"/>
<dbReference type="EMBL" id="OBEL01000001">
    <property type="protein sequence ID" value="SNZ08628.1"/>
    <property type="molecule type" value="Genomic_DNA"/>
</dbReference>
<name>A0A285NH66_9HYPH</name>
<evidence type="ECO:0000256" key="2">
    <source>
        <dbReference type="SAM" id="Phobius"/>
    </source>
</evidence>
<proteinExistence type="predicted"/>
<dbReference type="RefSeq" id="WP_170955869.1">
    <property type="nucleotide sequence ID" value="NZ_OBEL01000001.1"/>
</dbReference>
<evidence type="ECO:0000313" key="4">
    <source>
        <dbReference type="Proteomes" id="UP000219439"/>
    </source>
</evidence>
<organism evidence="3 4">
    <name type="scientific">Cohaesibacter gelatinilyticus</name>
    <dbReference type="NCBI Taxonomy" id="372072"/>
    <lineage>
        <taxon>Bacteria</taxon>
        <taxon>Pseudomonadati</taxon>
        <taxon>Pseudomonadota</taxon>
        <taxon>Alphaproteobacteria</taxon>
        <taxon>Hyphomicrobiales</taxon>
        <taxon>Cohaesibacteraceae</taxon>
    </lineage>
</organism>
<keyword evidence="2" id="KW-0472">Membrane</keyword>
<evidence type="ECO:0000313" key="3">
    <source>
        <dbReference type="EMBL" id="SNZ08628.1"/>
    </source>
</evidence>
<feature type="compositionally biased region" description="Basic and acidic residues" evidence="1">
    <location>
        <begin position="12"/>
        <end position="21"/>
    </location>
</feature>
<dbReference type="InterPro" id="IPR048140">
    <property type="entry name" value="FGAM_small_mem"/>
</dbReference>
<sequence length="54" mass="5977">MSDQTSGATPERSPEKPYDQQEETAKAIRFMLIKAAIFILIPVIASILAIVFLL</sequence>
<gene>
    <name evidence="3" type="ORF">SAMN06265368_1752</name>
</gene>
<evidence type="ECO:0008006" key="5">
    <source>
        <dbReference type="Google" id="ProtNLM"/>
    </source>
</evidence>